<accession>A0AAV0IIU2</accession>
<name>A0AAV0IIU2_9ROSI</name>
<protein>
    <submittedName>
        <fullName evidence="2">Uncharacterized protein</fullName>
    </submittedName>
</protein>
<reference evidence="2" key="1">
    <citation type="submission" date="2022-08" db="EMBL/GenBank/DDBJ databases">
        <authorList>
            <person name="Gutierrez-Valencia J."/>
        </authorList>
    </citation>
    <scope>NUCLEOTIDE SEQUENCE</scope>
</reference>
<comment type="caution">
    <text evidence="2">The sequence shown here is derived from an EMBL/GenBank/DDBJ whole genome shotgun (WGS) entry which is preliminary data.</text>
</comment>
<proteinExistence type="predicted"/>
<evidence type="ECO:0000313" key="2">
    <source>
        <dbReference type="EMBL" id="CAI0397515.1"/>
    </source>
</evidence>
<keyword evidence="3" id="KW-1185">Reference proteome</keyword>
<organism evidence="2 3">
    <name type="scientific">Linum tenue</name>
    <dbReference type="NCBI Taxonomy" id="586396"/>
    <lineage>
        <taxon>Eukaryota</taxon>
        <taxon>Viridiplantae</taxon>
        <taxon>Streptophyta</taxon>
        <taxon>Embryophyta</taxon>
        <taxon>Tracheophyta</taxon>
        <taxon>Spermatophyta</taxon>
        <taxon>Magnoliopsida</taxon>
        <taxon>eudicotyledons</taxon>
        <taxon>Gunneridae</taxon>
        <taxon>Pentapetalae</taxon>
        <taxon>rosids</taxon>
        <taxon>fabids</taxon>
        <taxon>Malpighiales</taxon>
        <taxon>Linaceae</taxon>
        <taxon>Linum</taxon>
    </lineage>
</organism>
<dbReference type="Proteomes" id="UP001154282">
    <property type="component" value="Unassembled WGS sequence"/>
</dbReference>
<gene>
    <name evidence="2" type="ORF">LITE_LOCUS9570</name>
</gene>
<dbReference type="AlphaFoldDB" id="A0AAV0IIU2"/>
<feature type="compositionally biased region" description="Basic and acidic residues" evidence="1">
    <location>
        <begin position="174"/>
        <end position="195"/>
    </location>
</feature>
<dbReference type="EMBL" id="CAMGYJ010000004">
    <property type="protein sequence ID" value="CAI0397515.1"/>
    <property type="molecule type" value="Genomic_DNA"/>
</dbReference>
<evidence type="ECO:0000313" key="3">
    <source>
        <dbReference type="Proteomes" id="UP001154282"/>
    </source>
</evidence>
<evidence type="ECO:0000256" key="1">
    <source>
        <dbReference type="SAM" id="MobiDB-lite"/>
    </source>
</evidence>
<feature type="region of interest" description="Disordered" evidence="1">
    <location>
        <begin position="160"/>
        <end position="195"/>
    </location>
</feature>
<sequence>MLSVRLRHPFTPTPSLQIYPSFRCCMLPPASHHSGALHRVGGFVWLLPHATTTAILSIFTIPAYPHGSSQNPQLRRHPAVPSVLAVGTHAFHSRSYPRILNCIPPMNRQFSPCSTRLGACRFGLSLQSTTVAMNILMILFICRGVGQPVPVMEQQEADVGVGGSTNVQVGRRKKLDDSRGGAKDQKAKIKASERW</sequence>